<keyword evidence="8" id="KW-0547">Nucleotide-binding</keyword>
<dbReference type="GO" id="GO:0008478">
    <property type="term" value="F:pyridoxal kinase activity"/>
    <property type="evidence" value="ECO:0007669"/>
    <property type="project" value="UniProtKB-EC"/>
</dbReference>
<comment type="pathway">
    <text evidence="2">Cofactor metabolism; pyridoxal 5'-phosphate salvage; pyridoxine 5'-phosphate from pyridoxine: step 1/1.</text>
</comment>
<comment type="caution">
    <text evidence="16">The sequence shown here is derived from an EMBL/GenBank/DDBJ whole genome shotgun (WGS) entry which is preliminary data.</text>
</comment>
<dbReference type="PANTHER" id="PTHR10534">
    <property type="entry name" value="PYRIDOXAL KINASE"/>
    <property type="match status" value="1"/>
</dbReference>
<sequence>MDIDNDHRVLSIQSHVVSGYCGNKSAVFPLQTLGFDVDFINSVQFSTHTGYPRWTGQVLNEQDIFELIDGLRHNNLLCKYTHLLSGYARSASFLEAMHSAIKEIKSVAPNVVYLCDPVLGDDGRMYVPHELLSVYKEKIIPLADIICPNQFEAELLSGIKITGMKTALEAIDYLHSLGIKTVVISSTETGFDDTNEQLMTIGSSQLPGANNQDRQLCKLVIPRIPARFTGTGDLFAALFLAWFTKTKFDLKITMENVTATLNSIIRRTYEYANNKPNGLELPFNRELRIIQSRDDILEPKIQNSAELI</sequence>
<evidence type="ECO:0000256" key="4">
    <source>
        <dbReference type="ARBA" id="ARBA00008805"/>
    </source>
</evidence>
<dbReference type="OrthoDB" id="2104723at2759"/>
<comment type="similarity">
    <text evidence="4">Belongs to the pyridoxine kinase family.</text>
</comment>
<dbReference type="Gene3D" id="3.40.1190.20">
    <property type="match status" value="1"/>
</dbReference>
<protein>
    <recommendedName>
        <fullName evidence="6">Pyridoxal kinase</fullName>
        <ecNumber evidence="5">2.7.1.35</ecNumber>
    </recommendedName>
    <alternativeName>
        <fullName evidence="11">Pyridoxine kinase</fullName>
    </alternativeName>
</protein>
<evidence type="ECO:0000256" key="11">
    <source>
        <dbReference type="ARBA" id="ARBA00032808"/>
    </source>
</evidence>
<evidence type="ECO:0000256" key="3">
    <source>
        <dbReference type="ARBA" id="ARBA00005210"/>
    </source>
</evidence>
<evidence type="ECO:0000256" key="9">
    <source>
        <dbReference type="ARBA" id="ARBA00022777"/>
    </source>
</evidence>
<name>A0A9D4P2N9_DERFA</name>
<evidence type="ECO:0000313" key="16">
    <source>
        <dbReference type="EMBL" id="KAH7643274.1"/>
    </source>
</evidence>
<comment type="pathway">
    <text evidence="1">Cofactor metabolism; pyridoxal 5'-phosphate salvage; pyridoxamine 5'-phosphate from pyridoxamine: step 1/1.</text>
</comment>
<dbReference type="Proteomes" id="UP000828236">
    <property type="component" value="Unassembled WGS sequence"/>
</dbReference>
<dbReference type="Pfam" id="PF08543">
    <property type="entry name" value="Phos_pyr_kin"/>
    <property type="match status" value="1"/>
</dbReference>
<keyword evidence="9 16" id="KW-0418">Kinase</keyword>
<accession>A0A9D4P2N9</accession>
<evidence type="ECO:0000256" key="2">
    <source>
        <dbReference type="ARBA" id="ARBA00004835"/>
    </source>
</evidence>
<dbReference type="PANTHER" id="PTHR10534:SF2">
    <property type="entry name" value="PYRIDOXAL KINASE"/>
    <property type="match status" value="1"/>
</dbReference>
<evidence type="ECO:0000256" key="14">
    <source>
        <dbReference type="ARBA" id="ARBA00048524"/>
    </source>
</evidence>
<dbReference type="InterPro" id="IPR013749">
    <property type="entry name" value="PM/HMP-P_kinase-1"/>
</dbReference>
<gene>
    <name evidence="16" type="ORF">HUG17_9965</name>
</gene>
<dbReference type="EC" id="2.7.1.35" evidence="5"/>
<evidence type="ECO:0000256" key="6">
    <source>
        <dbReference type="ARBA" id="ARBA00018134"/>
    </source>
</evidence>
<evidence type="ECO:0000256" key="5">
    <source>
        <dbReference type="ARBA" id="ARBA00012104"/>
    </source>
</evidence>
<comment type="catalytic activity">
    <reaction evidence="12">
        <text>pyridoxamine + ATP = pyridoxamine 5'-phosphate + ADP + H(+)</text>
        <dbReference type="Rhea" id="RHEA:25104"/>
        <dbReference type="ChEBI" id="CHEBI:15378"/>
        <dbReference type="ChEBI" id="CHEBI:30616"/>
        <dbReference type="ChEBI" id="CHEBI:57761"/>
        <dbReference type="ChEBI" id="CHEBI:58451"/>
        <dbReference type="ChEBI" id="CHEBI:456216"/>
        <dbReference type="EC" id="2.7.1.35"/>
    </reaction>
    <physiologicalReaction direction="left-to-right" evidence="12">
        <dbReference type="Rhea" id="RHEA:25105"/>
    </physiologicalReaction>
</comment>
<comment type="catalytic activity">
    <reaction evidence="13">
        <text>pyridoxal + ATP = pyridoxal 5'-phosphate + ADP + H(+)</text>
        <dbReference type="Rhea" id="RHEA:10224"/>
        <dbReference type="ChEBI" id="CHEBI:15378"/>
        <dbReference type="ChEBI" id="CHEBI:17310"/>
        <dbReference type="ChEBI" id="CHEBI:30616"/>
        <dbReference type="ChEBI" id="CHEBI:456216"/>
        <dbReference type="ChEBI" id="CHEBI:597326"/>
        <dbReference type="EC" id="2.7.1.35"/>
    </reaction>
    <physiologicalReaction direction="left-to-right" evidence="13">
        <dbReference type="Rhea" id="RHEA:10225"/>
    </physiologicalReaction>
</comment>
<dbReference type="GO" id="GO:0009443">
    <property type="term" value="P:pyridoxal 5'-phosphate salvage"/>
    <property type="evidence" value="ECO:0007669"/>
    <property type="project" value="InterPro"/>
</dbReference>
<dbReference type="SUPFAM" id="SSF53613">
    <property type="entry name" value="Ribokinase-like"/>
    <property type="match status" value="1"/>
</dbReference>
<organism evidence="16">
    <name type="scientific">Dermatophagoides farinae</name>
    <name type="common">American house dust mite</name>
    <dbReference type="NCBI Taxonomy" id="6954"/>
    <lineage>
        <taxon>Eukaryota</taxon>
        <taxon>Metazoa</taxon>
        <taxon>Ecdysozoa</taxon>
        <taxon>Arthropoda</taxon>
        <taxon>Chelicerata</taxon>
        <taxon>Arachnida</taxon>
        <taxon>Acari</taxon>
        <taxon>Acariformes</taxon>
        <taxon>Sarcoptiformes</taxon>
        <taxon>Astigmata</taxon>
        <taxon>Psoroptidia</taxon>
        <taxon>Analgoidea</taxon>
        <taxon>Pyroglyphidae</taxon>
        <taxon>Dermatophagoidinae</taxon>
        <taxon>Dermatophagoides</taxon>
    </lineage>
</organism>
<keyword evidence="7" id="KW-0808">Transferase</keyword>
<dbReference type="GO" id="GO:0005829">
    <property type="term" value="C:cytosol"/>
    <property type="evidence" value="ECO:0007669"/>
    <property type="project" value="TreeGrafter"/>
</dbReference>
<evidence type="ECO:0000256" key="8">
    <source>
        <dbReference type="ARBA" id="ARBA00022741"/>
    </source>
</evidence>
<dbReference type="InterPro" id="IPR029056">
    <property type="entry name" value="Ribokinase-like"/>
</dbReference>
<keyword evidence="10" id="KW-0067">ATP-binding</keyword>
<evidence type="ECO:0000256" key="10">
    <source>
        <dbReference type="ARBA" id="ARBA00022840"/>
    </source>
</evidence>
<dbReference type="EMBL" id="SDOV01000003">
    <property type="protein sequence ID" value="KAH7643274.1"/>
    <property type="molecule type" value="Genomic_DNA"/>
</dbReference>
<dbReference type="AlphaFoldDB" id="A0A9D4P2N9"/>
<evidence type="ECO:0000256" key="13">
    <source>
        <dbReference type="ARBA" id="ARBA00047377"/>
    </source>
</evidence>
<dbReference type="CDD" id="cd01173">
    <property type="entry name" value="pyridoxal_pyridoxamine_kinase"/>
    <property type="match status" value="1"/>
</dbReference>
<reference evidence="16" key="2">
    <citation type="journal article" date="2021" name="World Allergy Organ. J.">
        <title>Chromosome-level assembly of Dermatophagoides farinae genome and transcriptome reveals two novel allergens Der f 37 and Der f 39.</title>
        <authorList>
            <person name="Chen J."/>
            <person name="Cai Z."/>
            <person name="Fan D."/>
            <person name="Hu J."/>
            <person name="Hou Y."/>
            <person name="He Y."/>
            <person name="Zhang Z."/>
            <person name="Zhao Z."/>
            <person name="Gao P."/>
            <person name="Hu W."/>
            <person name="Sun J."/>
            <person name="Li J."/>
            <person name="Ji K."/>
        </authorList>
    </citation>
    <scope>NUCLEOTIDE SEQUENCE</scope>
    <source>
        <strain evidence="16">JKM2019</strain>
    </source>
</reference>
<dbReference type="NCBIfam" id="TIGR00687">
    <property type="entry name" value="pyridox_kin"/>
    <property type="match status" value="1"/>
</dbReference>
<evidence type="ECO:0000256" key="1">
    <source>
        <dbReference type="ARBA" id="ARBA00004750"/>
    </source>
</evidence>
<feature type="domain" description="Pyridoxamine kinase/Phosphomethylpyrimidine kinase" evidence="15">
    <location>
        <begin position="96"/>
        <end position="266"/>
    </location>
</feature>
<comment type="catalytic activity">
    <reaction evidence="14">
        <text>pyridoxine + ATP = pyridoxine 5'-phosphate + ADP + H(+)</text>
        <dbReference type="Rhea" id="RHEA:25108"/>
        <dbReference type="ChEBI" id="CHEBI:15378"/>
        <dbReference type="ChEBI" id="CHEBI:16709"/>
        <dbReference type="ChEBI" id="CHEBI:30616"/>
        <dbReference type="ChEBI" id="CHEBI:58589"/>
        <dbReference type="ChEBI" id="CHEBI:456216"/>
        <dbReference type="EC" id="2.7.1.35"/>
    </reaction>
    <physiologicalReaction direction="left-to-right" evidence="14">
        <dbReference type="Rhea" id="RHEA:25109"/>
    </physiologicalReaction>
</comment>
<reference evidence="16" key="1">
    <citation type="submission" date="2020-06" db="EMBL/GenBank/DDBJ databases">
        <authorList>
            <person name="Ji K."/>
            <person name="Li J."/>
        </authorList>
    </citation>
    <scope>NUCLEOTIDE SEQUENCE</scope>
    <source>
        <strain evidence="16">JKM2019</strain>
        <tissue evidence="16">Whole body</tissue>
    </source>
</reference>
<comment type="pathway">
    <text evidence="3">Cofactor metabolism; pyridoxal 5'-phosphate salvage; pyridoxal 5'-phosphate from pyridoxal: step 1/1.</text>
</comment>
<evidence type="ECO:0000256" key="12">
    <source>
        <dbReference type="ARBA" id="ARBA00047310"/>
    </source>
</evidence>
<proteinExistence type="inferred from homology"/>
<evidence type="ECO:0000259" key="15">
    <source>
        <dbReference type="Pfam" id="PF08543"/>
    </source>
</evidence>
<dbReference type="GO" id="GO:0005524">
    <property type="term" value="F:ATP binding"/>
    <property type="evidence" value="ECO:0007669"/>
    <property type="project" value="UniProtKB-KW"/>
</dbReference>
<dbReference type="InterPro" id="IPR004625">
    <property type="entry name" value="PyrdxlKinase"/>
</dbReference>
<evidence type="ECO:0000256" key="7">
    <source>
        <dbReference type="ARBA" id="ARBA00022679"/>
    </source>
</evidence>